<evidence type="ECO:0000313" key="3">
    <source>
        <dbReference type="Proteomes" id="UP000054485"/>
    </source>
</evidence>
<name>A0A0D0BHM0_9AGAM</name>
<dbReference type="Pfam" id="PF12937">
    <property type="entry name" value="F-box-like"/>
    <property type="match status" value="1"/>
</dbReference>
<dbReference type="EMBL" id="KN835134">
    <property type="protein sequence ID" value="KIK49109.1"/>
    <property type="molecule type" value="Genomic_DNA"/>
</dbReference>
<evidence type="ECO:0000313" key="2">
    <source>
        <dbReference type="EMBL" id="KIK49109.1"/>
    </source>
</evidence>
<proteinExistence type="predicted"/>
<sequence>MQSLPVELQLHIAKFLDVETILSLRKTCTSLFQFTYDRSLWLCLISRISHVFPRPLSESETASLSTLQLECLIKTATHVEQVWLLPRKDSFLIKERFDSDDVDISIPRRPRVRCLAFVSDHYLLSLGSGGKFNLWKINDVFAPLAAEVVATHASSTWYPCAYHVNTAGSVLAIALMHVEFVAARVLTISLDTGISSESCPPLLVTRGEFSIFLLQVIKAIDADLELVLTSDGESSFEVVNWRTKAQATVALIASDPGDLWNGITAMRICGPYVLVVRMHVVEAYPLPSHVSSGVGERADILPQLTFRFPHTMTYRRVSLTKTTCVEDDESEIYGLSALANELSHGIFLFYVELTVRPLPSLSVSPVGVRPMAIAAPQTIVVPLSEELSLPLPPPVPFGVVQDTRTFVSAWALGDYGRRGIWVAGSRTNMIRTVVAFTNPRDVSNTSSEALVWSNNSLQANVVSNGPRLINGQVVHDIPLQDDIAVCAVSDTTGRIALGSWAGSITIL</sequence>
<dbReference type="STRING" id="930992.A0A0D0BHM0"/>
<reference evidence="2 3" key="1">
    <citation type="submission" date="2014-04" db="EMBL/GenBank/DDBJ databases">
        <authorList>
            <consortium name="DOE Joint Genome Institute"/>
            <person name="Kuo A."/>
            <person name="Ruytinx J."/>
            <person name="Rineau F."/>
            <person name="Colpaert J."/>
            <person name="Kohler A."/>
            <person name="Nagy L.G."/>
            <person name="Floudas D."/>
            <person name="Copeland A."/>
            <person name="Barry K.W."/>
            <person name="Cichocki N."/>
            <person name="Veneault-Fourrey C."/>
            <person name="LaButti K."/>
            <person name="Lindquist E.A."/>
            <person name="Lipzen A."/>
            <person name="Lundell T."/>
            <person name="Morin E."/>
            <person name="Murat C."/>
            <person name="Sun H."/>
            <person name="Tunlid A."/>
            <person name="Henrissat B."/>
            <person name="Grigoriev I.V."/>
            <person name="Hibbett D.S."/>
            <person name="Martin F."/>
            <person name="Nordberg H.P."/>
            <person name="Cantor M.N."/>
            <person name="Hua S.X."/>
        </authorList>
    </citation>
    <scope>NUCLEOTIDE SEQUENCE [LARGE SCALE GENOMIC DNA]</scope>
    <source>
        <strain evidence="2 3">UH-Slu-Lm8-n1</strain>
    </source>
</reference>
<accession>A0A0D0BHM0</accession>
<organism evidence="2 3">
    <name type="scientific">Suillus luteus UH-Slu-Lm8-n1</name>
    <dbReference type="NCBI Taxonomy" id="930992"/>
    <lineage>
        <taxon>Eukaryota</taxon>
        <taxon>Fungi</taxon>
        <taxon>Dikarya</taxon>
        <taxon>Basidiomycota</taxon>
        <taxon>Agaricomycotina</taxon>
        <taxon>Agaricomycetes</taxon>
        <taxon>Agaricomycetidae</taxon>
        <taxon>Boletales</taxon>
        <taxon>Suillineae</taxon>
        <taxon>Suillaceae</taxon>
        <taxon>Suillus</taxon>
    </lineage>
</organism>
<keyword evidence="3" id="KW-1185">Reference proteome</keyword>
<dbReference type="HOGENOM" id="CLU_024271_1_0_1"/>
<dbReference type="InParanoid" id="A0A0D0BHM0"/>
<feature type="domain" description="F-box" evidence="1">
    <location>
        <begin position="1"/>
        <end position="44"/>
    </location>
</feature>
<gene>
    <name evidence="2" type="ORF">CY34DRAFT_797493</name>
</gene>
<dbReference type="InterPro" id="IPR001810">
    <property type="entry name" value="F-box_dom"/>
</dbReference>
<dbReference type="Gene3D" id="1.20.1280.50">
    <property type="match status" value="1"/>
</dbReference>
<dbReference type="InterPro" id="IPR036047">
    <property type="entry name" value="F-box-like_dom_sf"/>
</dbReference>
<protein>
    <recommendedName>
        <fullName evidence="1">F-box domain-containing protein</fullName>
    </recommendedName>
</protein>
<dbReference type="PROSITE" id="PS50181">
    <property type="entry name" value="FBOX"/>
    <property type="match status" value="1"/>
</dbReference>
<reference evidence="3" key="2">
    <citation type="submission" date="2015-01" db="EMBL/GenBank/DDBJ databases">
        <title>Evolutionary Origins and Diversification of the Mycorrhizal Mutualists.</title>
        <authorList>
            <consortium name="DOE Joint Genome Institute"/>
            <consortium name="Mycorrhizal Genomics Consortium"/>
            <person name="Kohler A."/>
            <person name="Kuo A."/>
            <person name="Nagy L.G."/>
            <person name="Floudas D."/>
            <person name="Copeland A."/>
            <person name="Barry K.W."/>
            <person name="Cichocki N."/>
            <person name="Veneault-Fourrey C."/>
            <person name="LaButti K."/>
            <person name="Lindquist E.A."/>
            <person name="Lipzen A."/>
            <person name="Lundell T."/>
            <person name="Morin E."/>
            <person name="Murat C."/>
            <person name="Riley R."/>
            <person name="Ohm R."/>
            <person name="Sun H."/>
            <person name="Tunlid A."/>
            <person name="Henrissat B."/>
            <person name="Grigoriev I.V."/>
            <person name="Hibbett D.S."/>
            <person name="Martin F."/>
        </authorList>
    </citation>
    <scope>NUCLEOTIDE SEQUENCE [LARGE SCALE GENOMIC DNA]</scope>
    <source>
        <strain evidence="3">UH-Slu-Lm8-n1</strain>
    </source>
</reference>
<dbReference type="SUPFAM" id="SSF81383">
    <property type="entry name" value="F-box domain"/>
    <property type="match status" value="1"/>
</dbReference>
<dbReference type="Proteomes" id="UP000054485">
    <property type="component" value="Unassembled WGS sequence"/>
</dbReference>
<evidence type="ECO:0000259" key="1">
    <source>
        <dbReference type="PROSITE" id="PS50181"/>
    </source>
</evidence>
<dbReference type="OrthoDB" id="3211970at2759"/>
<dbReference type="AlphaFoldDB" id="A0A0D0BHM0"/>
<dbReference type="SMART" id="SM00256">
    <property type="entry name" value="FBOX"/>
    <property type="match status" value="1"/>
</dbReference>